<sequence>MLGLPNPTPLDLRFSLFGVPVWVSAWHWLGAGYFGWQLAEAFGPGNLGGVTLATHLAMGMLCVFLSILLHEMGHAMAAHWFGMNRAILMTMLGGLAYGPLRPGTKWWQLVLIALAGPFVQFLFAAILFGGMLAASVANGGPVGGSPLAVTLFQSLLLVNIVWPLFNLLPIVPLDGGHVLQYTLGRFMGRRGDVWAGRLGLLLAIGFAALFLVMRQTYMTVLFGFLAVQNYQMMRSS</sequence>
<dbReference type="Pfam" id="PF02163">
    <property type="entry name" value="Peptidase_M50"/>
    <property type="match status" value="1"/>
</dbReference>
<keyword evidence="5 12" id="KW-0812">Transmembrane</keyword>
<dbReference type="InterPro" id="IPR008915">
    <property type="entry name" value="Peptidase_M50"/>
</dbReference>
<evidence type="ECO:0000256" key="9">
    <source>
        <dbReference type="ARBA" id="ARBA00022989"/>
    </source>
</evidence>
<evidence type="ECO:0000256" key="5">
    <source>
        <dbReference type="ARBA" id="ARBA00022692"/>
    </source>
</evidence>
<comment type="similarity">
    <text evidence="3">Belongs to the peptidase M50B family.</text>
</comment>
<name>A0ABX1V8S8_9PLAN</name>
<proteinExistence type="inferred from homology"/>
<feature type="transmembrane region" description="Helical" evidence="12">
    <location>
        <begin position="12"/>
        <end position="29"/>
    </location>
</feature>
<evidence type="ECO:0000256" key="3">
    <source>
        <dbReference type="ARBA" id="ARBA00007931"/>
    </source>
</evidence>
<keyword evidence="7" id="KW-0378">Hydrolase</keyword>
<keyword evidence="15" id="KW-1185">Reference proteome</keyword>
<evidence type="ECO:0000256" key="1">
    <source>
        <dbReference type="ARBA" id="ARBA00001947"/>
    </source>
</evidence>
<comment type="subcellular location">
    <subcellularLocation>
        <location evidence="2">Membrane</location>
        <topology evidence="2">Multi-pass membrane protein</topology>
    </subcellularLocation>
</comment>
<evidence type="ECO:0000313" key="15">
    <source>
        <dbReference type="Proteomes" id="UP000609651"/>
    </source>
</evidence>
<evidence type="ECO:0000256" key="4">
    <source>
        <dbReference type="ARBA" id="ARBA00022670"/>
    </source>
</evidence>
<gene>
    <name evidence="14" type="ORF">LzC2_05670</name>
</gene>
<keyword evidence="10" id="KW-0482">Metalloprotease</keyword>
<keyword evidence="6" id="KW-0479">Metal-binding</keyword>
<keyword evidence="9 12" id="KW-1133">Transmembrane helix</keyword>
<accession>A0ABX1V8S8</accession>
<evidence type="ECO:0000259" key="13">
    <source>
        <dbReference type="Pfam" id="PF02163"/>
    </source>
</evidence>
<feature type="transmembrane region" description="Helical" evidence="12">
    <location>
        <begin position="49"/>
        <end position="69"/>
    </location>
</feature>
<dbReference type="PANTHER" id="PTHR39188:SF3">
    <property type="entry name" value="STAGE IV SPORULATION PROTEIN FB"/>
    <property type="match status" value="1"/>
</dbReference>
<feature type="transmembrane region" description="Helical" evidence="12">
    <location>
        <begin position="106"/>
        <end position="134"/>
    </location>
</feature>
<dbReference type="PANTHER" id="PTHR39188">
    <property type="entry name" value="MEMBRANE-ASSOCIATED ZINC METALLOPROTEASE M50B"/>
    <property type="match status" value="1"/>
</dbReference>
<keyword evidence="11 12" id="KW-0472">Membrane</keyword>
<feature type="transmembrane region" description="Helical" evidence="12">
    <location>
        <begin position="146"/>
        <end position="165"/>
    </location>
</feature>
<dbReference type="Proteomes" id="UP000609651">
    <property type="component" value="Unassembled WGS sequence"/>
</dbReference>
<comment type="caution">
    <text evidence="14">The sequence shown here is derived from an EMBL/GenBank/DDBJ whole genome shotgun (WGS) entry which is preliminary data.</text>
</comment>
<reference evidence="14 15" key="1">
    <citation type="journal article" date="2020" name="Syst. Appl. Microbiol.">
        <title>Alienimonas chondri sp. nov., a novel planctomycete isolated from the biofilm of the red alga Chondrus crispus.</title>
        <authorList>
            <person name="Vitorino I."/>
            <person name="Albuquerque L."/>
            <person name="Wiegand S."/>
            <person name="Kallscheuer N."/>
            <person name="da Costa M.S."/>
            <person name="Lobo-da-Cunha A."/>
            <person name="Jogler C."/>
            <person name="Lage O.M."/>
        </authorList>
    </citation>
    <scope>NUCLEOTIDE SEQUENCE [LARGE SCALE GENOMIC DNA]</scope>
    <source>
        <strain evidence="14 15">LzC2</strain>
    </source>
</reference>
<evidence type="ECO:0000313" key="14">
    <source>
        <dbReference type="EMBL" id="NNJ24509.1"/>
    </source>
</evidence>
<evidence type="ECO:0000256" key="7">
    <source>
        <dbReference type="ARBA" id="ARBA00022801"/>
    </source>
</evidence>
<keyword evidence="8" id="KW-0862">Zinc</keyword>
<protein>
    <recommendedName>
        <fullName evidence="13">Peptidase M50 domain-containing protein</fullName>
    </recommendedName>
</protein>
<feature type="transmembrane region" description="Helical" evidence="12">
    <location>
        <begin position="200"/>
        <end position="227"/>
    </location>
</feature>
<evidence type="ECO:0000256" key="10">
    <source>
        <dbReference type="ARBA" id="ARBA00023049"/>
    </source>
</evidence>
<keyword evidence="4" id="KW-0645">Protease</keyword>
<evidence type="ECO:0000256" key="8">
    <source>
        <dbReference type="ARBA" id="ARBA00022833"/>
    </source>
</evidence>
<feature type="transmembrane region" description="Helical" evidence="12">
    <location>
        <begin position="81"/>
        <end position="100"/>
    </location>
</feature>
<dbReference type="RefSeq" id="WP_171183533.1">
    <property type="nucleotide sequence ID" value="NZ_WTPX01000010.1"/>
</dbReference>
<evidence type="ECO:0000256" key="11">
    <source>
        <dbReference type="ARBA" id="ARBA00023136"/>
    </source>
</evidence>
<evidence type="ECO:0000256" key="2">
    <source>
        <dbReference type="ARBA" id="ARBA00004141"/>
    </source>
</evidence>
<feature type="domain" description="Peptidase M50" evidence="13">
    <location>
        <begin position="149"/>
        <end position="195"/>
    </location>
</feature>
<comment type="cofactor">
    <cofactor evidence="1">
        <name>Zn(2+)</name>
        <dbReference type="ChEBI" id="CHEBI:29105"/>
    </cofactor>
</comment>
<evidence type="ECO:0000256" key="6">
    <source>
        <dbReference type="ARBA" id="ARBA00022723"/>
    </source>
</evidence>
<organism evidence="14 15">
    <name type="scientific">Alienimonas chondri</name>
    <dbReference type="NCBI Taxonomy" id="2681879"/>
    <lineage>
        <taxon>Bacteria</taxon>
        <taxon>Pseudomonadati</taxon>
        <taxon>Planctomycetota</taxon>
        <taxon>Planctomycetia</taxon>
        <taxon>Planctomycetales</taxon>
        <taxon>Planctomycetaceae</taxon>
        <taxon>Alienimonas</taxon>
    </lineage>
</organism>
<dbReference type="EMBL" id="WTPX01000010">
    <property type="protein sequence ID" value="NNJ24509.1"/>
    <property type="molecule type" value="Genomic_DNA"/>
</dbReference>
<evidence type="ECO:0000256" key="12">
    <source>
        <dbReference type="SAM" id="Phobius"/>
    </source>
</evidence>